<evidence type="ECO:0000313" key="3">
    <source>
        <dbReference type="EMBL" id="GAA4818527.1"/>
    </source>
</evidence>
<protein>
    <recommendedName>
        <fullName evidence="5">DUF4282 domain-containing protein</fullName>
    </recommendedName>
</protein>
<feature type="region of interest" description="Disordered" evidence="1">
    <location>
        <begin position="82"/>
        <end position="122"/>
    </location>
</feature>
<evidence type="ECO:0000256" key="1">
    <source>
        <dbReference type="SAM" id="MobiDB-lite"/>
    </source>
</evidence>
<proteinExistence type="predicted"/>
<keyword evidence="2" id="KW-0812">Transmembrane</keyword>
<evidence type="ECO:0000313" key="4">
    <source>
        <dbReference type="Proteomes" id="UP001500839"/>
    </source>
</evidence>
<name>A0ABP9CYV1_9ACTN</name>
<comment type="caution">
    <text evidence="3">The sequence shown here is derived from an EMBL/GenBank/DDBJ whole genome shotgun (WGS) entry which is preliminary data.</text>
</comment>
<keyword evidence="2" id="KW-0472">Membrane</keyword>
<sequence length="122" mass="13106">MNSGDETAAIRRSTGDRLCDENVYAGHVEAIVRWWDGVELWVTGLPFALQVLVVMIVLVPLAALVARALDVVVTKCFALVGRGDPHEGRGGGDDCPHSQDQDDDDGTDAVAGRHPHTTESED</sequence>
<evidence type="ECO:0000256" key="2">
    <source>
        <dbReference type="SAM" id="Phobius"/>
    </source>
</evidence>
<feature type="transmembrane region" description="Helical" evidence="2">
    <location>
        <begin position="47"/>
        <end position="66"/>
    </location>
</feature>
<keyword evidence="4" id="KW-1185">Reference proteome</keyword>
<keyword evidence="2" id="KW-1133">Transmembrane helix</keyword>
<evidence type="ECO:0008006" key="5">
    <source>
        <dbReference type="Google" id="ProtNLM"/>
    </source>
</evidence>
<accession>A0ABP9CYV1</accession>
<reference evidence="4" key="1">
    <citation type="journal article" date="2019" name="Int. J. Syst. Evol. Microbiol.">
        <title>The Global Catalogue of Microorganisms (GCM) 10K type strain sequencing project: providing services to taxonomists for standard genome sequencing and annotation.</title>
        <authorList>
            <consortium name="The Broad Institute Genomics Platform"/>
            <consortium name="The Broad Institute Genome Sequencing Center for Infectious Disease"/>
            <person name="Wu L."/>
            <person name="Ma J."/>
        </authorList>
    </citation>
    <scope>NUCLEOTIDE SEQUENCE [LARGE SCALE GENOMIC DNA]</scope>
    <source>
        <strain evidence="4">JCM 18542</strain>
    </source>
</reference>
<dbReference type="EMBL" id="BAABKQ010000001">
    <property type="protein sequence ID" value="GAA4818527.1"/>
    <property type="molecule type" value="Genomic_DNA"/>
</dbReference>
<organism evidence="3 4">
    <name type="scientific">Tomitella cavernea</name>
    <dbReference type="NCBI Taxonomy" id="1387982"/>
    <lineage>
        <taxon>Bacteria</taxon>
        <taxon>Bacillati</taxon>
        <taxon>Actinomycetota</taxon>
        <taxon>Actinomycetes</taxon>
        <taxon>Mycobacteriales</taxon>
        <taxon>Tomitella</taxon>
    </lineage>
</organism>
<gene>
    <name evidence="3" type="ORF">GCM10023353_27130</name>
</gene>
<dbReference type="Proteomes" id="UP001500839">
    <property type="component" value="Unassembled WGS sequence"/>
</dbReference>
<feature type="compositionally biased region" description="Basic and acidic residues" evidence="1">
    <location>
        <begin position="83"/>
        <end position="100"/>
    </location>
</feature>